<evidence type="ECO:0000259" key="1">
    <source>
        <dbReference type="PROSITE" id="PS51704"/>
    </source>
</evidence>
<dbReference type="GeneID" id="78331664"/>
<evidence type="ECO:0000313" key="3">
    <source>
        <dbReference type="Proteomes" id="UP000321839"/>
    </source>
</evidence>
<accession>A0AB34AF10</accession>
<gene>
    <name evidence="2" type="ORF">SCO02_03320</name>
</gene>
<dbReference type="Gene3D" id="3.20.20.190">
    <property type="entry name" value="Phosphatidylinositol (PI) phosphodiesterase"/>
    <property type="match status" value="1"/>
</dbReference>
<dbReference type="EMBL" id="BKAW01000003">
    <property type="protein sequence ID" value="GEQ01891.1"/>
    <property type="molecule type" value="Genomic_DNA"/>
</dbReference>
<dbReference type="AlphaFoldDB" id="A0AB34AF10"/>
<dbReference type="GO" id="GO:0006629">
    <property type="term" value="P:lipid metabolic process"/>
    <property type="evidence" value="ECO:0007669"/>
    <property type="project" value="InterPro"/>
</dbReference>
<organism evidence="2 3">
    <name type="scientific">Staphylococcus ureilyticus</name>
    <name type="common">Staphylococcus cohnii subsp. urealyticus</name>
    <dbReference type="NCBI Taxonomy" id="94138"/>
    <lineage>
        <taxon>Bacteria</taxon>
        <taxon>Bacillati</taxon>
        <taxon>Bacillota</taxon>
        <taxon>Bacilli</taxon>
        <taxon>Bacillales</taxon>
        <taxon>Staphylococcaceae</taxon>
        <taxon>Staphylococcus</taxon>
        <taxon>Staphylococcus cohnii species complex</taxon>
    </lineage>
</organism>
<dbReference type="InterPro" id="IPR030395">
    <property type="entry name" value="GP_PDE_dom"/>
</dbReference>
<dbReference type="RefSeq" id="WP_145395313.1">
    <property type="nucleotide sequence ID" value="NZ_CP094825.1"/>
</dbReference>
<dbReference type="SUPFAM" id="SSF51695">
    <property type="entry name" value="PLC-like phosphodiesterases"/>
    <property type="match status" value="1"/>
</dbReference>
<evidence type="ECO:0000313" key="2">
    <source>
        <dbReference type="EMBL" id="GEQ01891.1"/>
    </source>
</evidence>
<dbReference type="Pfam" id="PF03009">
    <property type="entry name" value="GDPD"/>
    <property type="match status" value="1"/>
</dbReference>
<sequence length="39" mass="4427">MIKRAHKNGLKVHVFTLNSQEEVKEMKKMGVDGGFNNNP</sequence>
<reference evidence="2 3" key="1">
    <citation type="submission" date="2019-07" db="EMBL/GenBank/DDBJ databases">
        <title>Whole genome shotgun sequence of Staphylococcus cohnii subsp. urealyticus NBRC 109766.</title>
        <authorList>
            <person name="Hosoyama A."/>
            <person name="Uohara A."/>
            <person name="Ohji S."/>
            <person name="Ichikawa N."/>
        </authorList>
    </citation>
    <scope>NUCLEOTIDE SEQUENCE [LARGE SCALE GENOMIC DNA]</scope>
    <source>
        <strain evidence="2 3">NBRC 109766</strain>
    </source>
</reference>
<feature type="domain" description="GP-PDE" evidence="1">
    <location>
        <begin position="1"/>
        <end position="39"/>
    </location>
</feature>
<dbReference type="GO" id="GO:0008081">
    <property type="term" value="F:phosphoric diester hydrolase activity"/>
    <property type="evidence" value="ECO:0007669"/>
    <property type="project" value="InterPro"/>
</dbReference>
<name>A0AB34AF10_STAUR</name>
<dbReference type="Proteomes" id="UP000321839">
    <property type="component" value="Unassembled WGS sequence"/>
</dbReference>
<comment type="caution">
    <text evidence="2">The sequence shown here is derived from an EMBL/GenBank/DDBJ whole genome shotgun (WGS) entry which is preliminary data.</text>
</comment>
<protein>
    <recommendedName>
        <fullName evidence="1">GP-PDE domain-containing protein</fullName>
    </recommendedName>
</protein>
<keyword evidence="3" id="KW-1185">Reference proteome</keyword>
<proteinExistence type="predicted"/>
<dbReference type="PROSITE" id="PS51704">
    <property type="entry name" value="GP_PDE"/>
    <property type="match status" value="1"/>
</dbReference>
<dbReference type="InterPro" id="IPR017946">
    <property type="entry name" value="PLC-like_Pdiesterase_TIM-brl"/>
</dbReference>